<feature type="chain" id="PRO_5021278659" evidence="1">
    <location>
        <begin position="22"/>
        <end position="112"/>
    </location>
</feature>
<proteinExistence type="predicted"/>
<accession>A0A4Y9YJS3</accession>
<gene>
    <name evidence="2" type="ORF">EVJ58_g4225</name>
</gene>
<evidence type="ECO:0000256" key="1">
    <source>
        <dbReference type="SAM" id="SignalP"/>
    </source>
</evidence>
<sequence length="112" mass="12802">MRFSAILAVVALSTTALPVMSRPMSYVYARDYDNLLARAPAGELEDLIVRAIENGDLQERGLFGIVTHSIKAAATGIKSLVDHHKKKKQQKHKKDLDELDLFEREYDEYEYY</sequence>
<evidence type="ECO:0000313" key="2">
    <source>
        <dbReference type="EMBL" id="TFY61877.1"/>
    </source>
</evidence>
<reference evidence="2 3" key="1">
    <citation type="submission" date="2019-01" db="EMBL/GenBank/DDBJ databases">
        <title>Genome sequencing of the rare red list fungi Fomitopsis rosea.</title>
        <authorList>
            <person name="Buettner E."/>
            <person name="Kellner H."/>
        </authorList>
    </citation>
    <scope>NUCLEOTIDE SEQUENCE [LARGE SCALE GENOMIC DNA]</scope>
    <source>
        <strain evidence="2 3">DSM 105464</strain>
    </source>
</reference>
<evidence type="ECO:0000313" key="3">
    <source>
        <dbReference type="Proteomes" id="UP000298390"/>
    </source>
</evidence>
<keyword evidence="1" id="KW-0732">Signal</keyword>
<dbReference type="Proteomes" id="UP000298390">
    <property type="component" value="Unassembled WGS sequence"/>
</dbReference>
<dbReference type="AlphaFoldDB" id="A0A4Y9YJS3"/>
<dbReference type="EMBL" id="SEKV01000189">
    <property type="protein sequence ID" value="TFY61877.1"/>
    <property type="molecule type" value="Genomic_DNA"/>
</dbReference>
<comment type="caution">
    <text evidence="2">The sequence shown here is derived from an EMBL/GenBank/DDBJ whole genome shotgun (WGS) entry which is preliminary data.</text>
</comment>
<feature type="signal peptide" evidence="1">
    <location>
        <begin position="1"/>
        <end position="21"/>
    </location>
</feature>
<organism evidence="2 3">
    <name type="scientific">Rhodofomes roseus</name>
    <dbReference type="NCBI Taxonomy" id="34475"/>
    <lineage>
        <taxon>Eukaryota</taxon>
        <taxon>Fungi</taxon>
        <taxon>Dikarya</taxon>
        <taxon>Basidiomycota</taxon>
        <taxon>Agaricomycotina</taxon>
        <taxon>Agaricomycetes</taxon>
        <taxon>Polyporales</taxon>
        <taxon>Rhodofomes</taxon>
    </lineage>
</organism>
<protein>
    <submittedName>
        <fullName evidence="2">Uncharacterized protein</fullName>
    </submittedName>
</protein>
<name>A0A4Y9YJS3_9APHY</name>